<dbReference type="PROSITE" id="PS00108">
    <property type="entry name" value="PROTEIN_KINASE_ST"/>
    <property type="match status" value="1"/>
</dbReference>
<keyword evidence="2" id="KW-0479">Metal-binding</keyword>
<dbReference type="Proteomes" id="UP001632037">
    <property type="component" value="Unassembled WGS sequence"/>
</dbReference>
<feature type="compositionally biased region" description="Low complexity" evidence="3">
    <location>
        <begin position="8"/>
        <end position="45"/>
    </location>
</feature>
<protein>
    <recommendedName>
        <fullName evidence="5">Protein kinase domain-containing protein</fullName>
    </recommendedName>
</protein>
<feature type="binding site" evidence="2">
    <location>
        <position position="355"/>
    </location>
    <ligand>
        <name>Mg(2+)</name>
        <dbReference type="ChEBI" id="CHEBI:18420"/>
    </ligand>
</feature>
<evidence type="ECO:0000313" key="6">
    <source>
        <dbReference type="EMBL" id="KAL3665691.1"/>
    </source>
</evidence>
<dbReference type="InterPro" id="IPR008271">
    <property type="entry name" value="Ser/Thr_kinase_AS"/>
</dbReference>
<dbReference type="AlphaFoldDB" id="A0ABD3FGZ5"/>
<dbReference type="InterPro" id="IPR000719">
    <property type="entry name" value="Prot_kinase_dom"/>
</dbReference>
<keyword evidence="2" id="KW-0460">Magnesium</keyword>
<dbReference type="PANTHER" id="PTHR44329:SF214">
    <property type="entry name" value="PROTEIN KINASE DOMAIN-CONTAINING PROTEIN"/>
    <property type="match status" value="1"/>
</dbReference>
<dbReference type="SMART" id="SM00220">
    <property type="entry name" value="S_TKc"/>
    <property type="match status" value="1"/>
</dbReference>
<feature type="domain" description="Protein kinase" evidence="5">
    <location>
        <begin position="207"/>
        <end position="481"/>
    </location>
</feature>
<organism evidence="6 7">
    <name type="scientific">Phytophthora oleae</name>
    <dbReference type="NCBI Taxonomy" id="2107226"/>
    <lineage>
        <taxon>Eukaryota</taxon>
        <taxon>Sar</taxon>
        <taxon>Stramenopiles</taxon>
        <taxon>Oomycota</taxon>
        <taxon>Peronosporomycetes</taxon>
        <taxon>Peronosporales</taxon>
        <taxon>Peronosporaceae</taxon>
        <taxon>Phytophthora</taxon>
    </lineage>
</organism>
<sequence length="497" mass="54246">MSTNGEYNANTAANNQEATTSTSNAQTTTTTTTTTDGNTQTSTTDENTQVTTSPEATSVASYNNQNTNGGSTTNTDNGGQSNGNDNQGGGGLGIPVIVGIIVGSVAVVLMIAAFIIWYRRTKRSYSSSPRYDTSNNYTGTTSSRKEYGDRVYSHAIPMAVPLSGDEYFEEITSTEILGRRSQMDGEVMTGSWNDPEILEARIPMENLRVQQLINRGGFGEVFLGTYRGRAVAVKRLLPDRSKNLREVEAFIVEIKIMLSMDHPRIIGCLGVAWENWTDIAAITEYMEGGDLRSVLERFEQEEHRAHGFDDDKLKIALHIAEGLTYLHGMDPTVLHRDLKSKNILLNKTLDAKLTDFGVSRESADVTMTAGVGTSLWMAPEVMIGDRYNEKADMFSFGVVLGELDCQQLPYSHAKEQGTGRKLPGTAILQMVAAGQLRLEISQTTPSGVYDLVMACTSLAPSDRPTAAEAFERLQSIARETLTISSHGVRGEEEEFAL</sequence>
<gene>
    <name evidence="6" type="ORF">V7S43_009124</name>
</gene>
<accession>A0ABD3FGZ5</accession>
<dbReference type="InterPro" id="IPR011009">
    <property type="entry name" value="Kinase-like_dom_sf"/>
</dbReference>
<dbReference type="Pfam" id="PF00069">
    <property type="entry name" value="Pkinase"/>
    <property type="match status" value="1"/>
</dbReference>
<feature type="binding site" evidence="2">
    <location>
        <position position="342"/>
    </location>
    <ligand>
        <name>Mg(2+)</name>
        <dbReference type="ChEBI" id="CHEBI:18420"/>
    </ligand>
</feature>
<feature type="transmembrane region" description="Helical" evidence="4">
    <location>
        <begin position="92"/>
        <end position="118"/>
    </location>
</feature>
<dbReference type="PANTHER" id="PTHR44329">
    <property type="entry name" value="SERINE/THREONINE-PROTEIN KINASE TNNI3K-RELATED"/>
    <property type="match status" value="1"/>
</dbReference>
<evidence type="ECO:0000256" key="1">
    <source>
        <dbReference type="PIRSR" id="PIRSR000615-1"/>
    </source>
</evidence>
<evidence type="ECO:0000259" key="5">
    <source>
        <dbReference type="PROSITE" id="PS50011"/>
    </source>
</evidence>
<feature type="compositionally biased region" description="Low complexity" evidence="3">
    <location>
        <begin position="63"/>
        <end position="85"/>
    </location>
</feature>
<feature type="compositionally biased region" description="Polar residues" evidence="3">
    <location>
        <begin position="46"/>
        <end position="62"/>
    </location>
</feature>
<name>A0ABD3FGZ5_9STRA</name>
<reference evidence="6 7" key="1">
    <citation type="submission" date="2024-09" db="EMBL/GenBank/DDBJ databases">
        <title>Genome sequencing and assembly of Phytophthora oleae, isolate VK10A, causative agent of rot of olive drupes.</title>
        <authorList>
            <person name="Conti Taguali S."/>
            <person name="Riolo M."/>
            <person name="La Spada F."/>
            <person name="Cacciola S.O."/>
            <person name="Dionisio G."/>
        </authorList>
    </citation>
    <scope>NUCLEOTIDE SEQUENCE [LARGE SCALE GENOMIC DNA]</scope>
    <source>
        <strain evidence="6 7">VK10A</strain>
    </source>
</reference>
<feature type="active site" description="Proton acceptor" evidence="1">
    <location>
        <position position="337"/>
    </location>
</feature>
<keyword evidence="4" id="KW-1133">Transmembrane helix</keyword>
<evidence type="ECO:0000256" key="3">
    <source>
        <dbReference type="SAM" id="MobiDB-lite"/>
    </source>
</evidence>
<feature type="region of interest" description="Disordered" evidence="3">
    <location>
        <begin position="1"/>
        <end position="86"/>
    </location>
</feature>
<keyword evidence="4" id="KW-0472">Membrane</keyword>
<proteinExistence type="predicted"/>
<dbReference type="InterPro" id="IPR051681">
    <property type="entry name" value="Ser/Thr_Kinases-Pseudokinases"/>
</dbReference>
<dbReference type="Gene3D" id="3.30.200.20">
    <property type="entry name" value="Phosphorylase Kinase, domain 1"/>
    <property type="match status" value="1"/>
</dbReference>
<dbReference type="Gene3D" id="1.10.510.10">
    <property type="entry name" value="Transferase(Phosphotransferase) domain 1"/>
    <property type="match status" value="1"/>
</dbReference>
<keyword evidence="7" id="KW-1185">Reference proteome</keyword>
<evidence type="ECO:0000256" key="2">
    <source>
        <dbReference type="PIRSR" id="PIRSR000615-3"/>
    </source>
</evidence>
<dbReference type="EMBL" id="JBIMZQ010000019">
    <property type="protein sequence ID" value="KAL3665691.1"/>
    <property type="molecule type" value="Genomic_DNA"/>
</dbReference>
<evidence type="ECO:0000256" key="4">
    <source>
        <dbReference type="SAM" id="Phobius"/>
    </source>
</evidence>
<keyword evidence="4" id="KW-0812">Transmembrane</keyword>
<dbReference type="SUPFAM" id="SSF56112">
    <property type="entry name" value="Protein kinase-like (PK-like)"/>
    <property type="match status" value="1"/>
</dbReference>
<dbReference type="CDD" id="cd12087">
    <property type="entry name" value="TM_EGFR-like"/>
    <property type="match status" value="1"/>
</dbReference>
<comment type="caution">
    <text evidence="6">The sequence shown here is derived from an EMBL/GenBank/DDBJ whole genome shotgun (WGS) entry which is preliminary data.</text>
</comment>
<dbReference type="PROSITE" id="PS50011">
    <property type="entry name" value="PROTEIN_KINASE_DOM"/>
    <property type="match status" value="1"/>
</dbReference>
<evidence type="ECO:0000313" key="7">
    <source>
        <dbReference type="Proteomes" id="UP001632037"/>
    </source>
</evidence>